<dbReference type="InterPro" id="IPR014710">
    <property type="entry name" value="RmlC-like_jellyroll"/>
</dbReference>
<dbReference type="SUPFAM" id="SSF51182">
    <property type="entry name" value="RmlC-like cupins"/>
    <property type="match status" value="1"/>
</dbReference>
<evidence type="ECO:0000259" key="2">
    <source>
        <dbReference type="Pfam" id="PF13490"/>
    </source>
</evidence>
<dbReference type="Gene3D" id="2.60.120.10">
    <property type="entry name" value="Jelly Rolls"/>
    <property type="match status" value="1"/>
</dbReference>
<feature type="domain" description="ChrR-like cupin" evidence="1">
    <location>
        <begin position="100"/>
        <end position="193"/>
    </location>
</feature>
<name>A0A846MYS6_9PROT</name>
<dbReference type="InterPro" id="IPR041916">
    <property type="entry name" value="Anti_sigma_zinc_sf"/>
</dbReference>
<accession>A0A846MYS6</accession>
<proteinExistence type="predicted"/>
<dbReference type="RefSeq" id="WP_167082580.1">
    <property type="nucleotide sequence ID" value="NZ_BAAADC010000001.1"/>
</dbReference>
<dbReference type="Proteomes" id="UP000570514">
    <property type="component" value="Unassembled WGS sequence"/>
</dbReference>
<dbReference type="InterPro" id="IPR027383">
    <property type="entry name" value="Znf_put"/>
</dbReference>
<protein>
    <submittedName>
        <fullName evidence="3">Putative transcriptional regulator</fullName>
    </submittedName>
</protein>
<evidence type="ECO:0000313" key="3">
    <source>
        <dbReference type="EMBL" id="NIK88399.1"/>
    </source>
</evidence>
<keyword evidence="4" id="KW-1185">Reference proteome</keyword>
<dbReference type="EMBL" id="JAASRM010000001">
    <property type="protein sequence ID" value="NIK88399.1"/>
    <property type="molecule type" value="Genomic_DNA"/>
</dbReference>
<feature type="domain" description="Putative zinc-finger" evidence="2">
    <location>
        <begin position="10"/>
        <end position="39"/>
    </location>
</feature>
<comment type="caution">
    <text evidence="3">The sequence shown here is derived from an EMBL/GenBank/DDBJ whole genome shotgun (WGS) entry which is preliminary data.</text>
</comment>
<dbReference type="AlphaFoldDB" id="A0A846MYS6"/>
<evidence type="ECO:0000259" key="1">
    <source>
        <dbReference type="Pfam" id="PF12973"/>
    </source>
</evidence>
<evidence type="ECO:0000313" key="4">
    <source>
        <dbReference type="Proteomes" id="UP000570514"/>
    </source>
</evidence>
<dbReference type="Pfam" id="PF12973">
    <property type="entry name" value="Cupin_7"/>
    <property type="match status" value="1"/>
</dbReference>
<dbReference type="InterPro" id="IPR011051">
    <property type="entry name" value="RmlC_Cupin_sf"/>
</dbReference>
<dbReference type="Pfam" id="PF13490">
    <property type="entry name" value="zf-HC2"/>
    <property type="match status" value="1"/>
</dbReference>
<sequence>MSIEHHPDESLLTGYAAGTLDLGRHIAVATHLAACADCQKAVSLFTEVGGALFADLSPAPMGEGAFVALSAKLDTIAPPRASIAAPPSLPVAGLPAFVRRYNAGKWRMVAPGLSMRPIHLPVPSAARVFLLKSAPGAKLRHHTHAGTELTCVIEGGFSHDGGHFGPGDFDFGDSGINHQPTVDPGADCLCLVAMEGHLRLTGWLGALLTPLVRL</sequence>
<dbReference type="InterPro" id="IPR025979">
    <property type="entry name" value="ChrR-like_cupin_dom"/>
</dbReference>
<dbReference type="NCBIfam" id="TIGR02451">
    <property type="entry name" value="anti_sig_ChrR"/>
    <property type="match status" value="1"/>
</dbReference>
<organism evidence="3 4">
    <name type="scientific">Rhizomicrobium palustre</name>
    <dbReference type="NCBI Taxonomy" id="189966"/>
    <lineage>
        <taxon>Bacteria</taxon>
        <taxon>Pseudomonadati</taxon>
        <taxon>Pseudomonadota</taxon>
        <taxon>Alphaproteobacteria</taxon>
        <taxon>Micropepsales</taxon>
        <taxon>Micropepsaceae</taxon>
        <taxon>Rhizomicrobium</taxon>
    </lineage>
</organism>
<dbReference type="CDD" id="cd20301">
    <property type="entry name" value="cupin_ChrR"/>
    <property type="match status" value="1"/>
</dbReference>
<dbReference type="Gene3D" id="1.10.10.1320">
    <property type="entry name" value="Anti-sigma factor, zinc-finger domain"/>
    <property type="match status" value="1"/>
</dbReference>
<dbReference type="InterPro" id="IPR012807">
    <property type="entry name" value="Anti-sigma_ChrR"/>
</dbReference>
<gene>
    <name evidence="3" type="ORF">FHS83_001717</name>
</gene>
<reference evidence="3 4" key="1">
    <citation type="submission" date="2020-03" db="EMBL/GenBank/DDBJ databases">
        <title>Genomic Encyclopedia of Type Strains, Phase IV (KMG-IV): sequencing the most valuable type-strain genomes for metagenomic binning, comparative biology and taxonomic classification.</title>
        <authorList>
            <person name="Goeker M."/>
        </authorList>
    </citation>
    <scope>NUCLEOTIDE SEQUENCE [LARGE SCALE GENOMIC DNA]</scope>
    <source>
        <strain evidence="3 4">DSM 19867</strain>
    </source>
</reference>